<evidence type="ECO:0000256" key="1">
    <source>
        <dbReference type="ARBA" id="ARBA00022679"/>
    </source>
</evidence>
<keyword evidence="4" id="KW-0472">Membrane</keyword>
<dbReference type="InterPro" id="IPR029016">
    <property type="entry name" value="GAF-like_dom_sf"/>
</dbReference>
<feature type="domain" description="Histidine kinase/HSP90-like ATPase" evidence="5">
    <location>
        <begin position="419"/>
        <end position="509"/>
    </location>
</feature>
<feature type="transmembrane region" description="Helical" evidence="4">
    <location>
        <begin position="66"/>
        <end position="90"/>
    </location>
</feature>
<dbReference type="CDD" id="cd16917">
    <property type="entry name" value="HATPase_UhpB-NarQ-NarX-like"/>
    <property type="match status" value="1"/>
</dbReference>
<dbReference type="Pfam" id="PF02518">
    <property type="entry name" value="HATPase_c"/>
    <property type="match status" value="1"/>
</dbReference>
<dbReference type="SUPFAM" id="SSF55781">
    <property type="entry name" value="GAF domain-like"/>
    <property type="match status" value="1"/>
</dbReference>
<dbReference type="InterPro" id="IPR050482">
    <property type="entry name" value="Sensor_HK_TwoCompSys"/>
</dbReference>
<organism evidence="6 7">
    <name type="scientific">Ktedonobacter racemifer DSM 44963</name>
    <dbReference type="NCBI Taxonomy" id="485913"/>
    <lineage>
        <taxon>Bacteria</taxon>
        <taxon>Bacillati</taxon>
        <taxon>Chloroflexota</taxon>
        <taxon>Ktedonobacteria</taxon>
        <taxon>Ktedonobacterales</taxon>
        <taxon>Ktedonobacteraceae</taxon>
        <taxon>Ktedonobacter</taxon>
    </lineage>
</organism>
<accession>D6TDI5</accession>
<dbReference type="EC" id="2.7.13.3" evidence="6"/>
<dbReference type="SUPFAM" id="SSF55874">
    <property type="entry name" value="ATPase domain of HSP90 chaperone/DNA topoisomerase II/histidine kinase"/>
    <property type="match status" value="1"/>
</dbReference>
<dbReference type="Gene3D" id="1.20.5.1930">
    <property type="match status" value="1"/>
</dbReference>
<protein>
    <submittedName>
        <fullName evidence="6">Integral membrane sensor signal transduction histidine kinase</fullName>
        <ecNumber evidence="6">2.7.13.3</ecNumber>
    </submittedName>
</protein>
<keyword evidence="1 6" id="KW-0808">Transferase</keyword>
<dbReference type="InterPro" id="IPR011712">
    <property type="entry name" value="Sig_transdc_His_kin_sub3_dim/P"/>
</dbReference>
<evidence type="ECO:0000313" key="6">
    <source>
        <dbReference type="EMBL" id="EFH88330.1"/>
    </source>
</evidence>
<reference evidence="6 7" key="1">
    <citation type="journal article" date="2011" name="Stand. Genomic Sci.">
        <title>Non-contiguous finished genome sequence and contextual data of the filamentous soil bacterium Ktedonobacter racemifer type strain (SOSP1-21).</title>
        <authorList>
            <person name="Chang Y.J."/>
            <person name="Land M."/>
            <person name="Hauser L."/>
            <person name="Chertkov O."/>
            <person name="Del Rio T.G."/>
            <person name="Nolan M."/>
            <person name="Copeland A."/>
            <person name="Tice H."/>
            <person name="Cheng J.F."/>
            <person name="Lucas S."/>
            <person name="Han C."/>
            <person name="Goodwin L."/>
            <person name="Pitluck S."/>
            <person name="Ivanova N."/>
            <person name="Ovchinikova G."/>
            <person name="Pati A."/>
            <person name="Chen A."/>
            <person name="Palaniappan K."/>
            <person name="Mavromatis K."/>
            <person name="Liolios K."/>
            <person name="Brettin T."/>
            <person name="Fiebig A."/>
            <person name="Rohde M."/>
            <person name="Abt B."/>
            <person name="Goker M."/>
            <person name="Detter J.C."/>
            <person name="Woyke T."/>
            <person name="Bristow J."/>
            <person name="Eisen J.A."/>
            <person name="Markowitz V."/>
            <person name="Hugenholtz P."/>
            <person name="Kyrpides N.C."/>
            <person name="Klenk H.P."/>
            <person name="Lapidus A."/>
        </authorList>
    </citation>
    <scope>NUCLEOTIDE SEQUENCE [LARGE SCALE GENOMIC DNA]</scope>
    <source>
        <strain evidence="7">DSM 44963</strain>
    </source>
</reference>
<dbReference type="InterPro" id="IPR036890">
    <property type="entry name" value="HATPase_C_sf"/>
</dbReference>
<dbReference type="InterPro" id="IPR003594">
    <property type="entry name" value="HATPase_dom"/>
</dbReference>
<dbReference type="EMBL" id="ADVG01000001">
    <property type="protein sequence ID" value="EFH88330.1"/>
    <property type="molecule type" value="Genomic_DNA"/>
</dbReference>
<dbReference type="Gene3D" id="3.30.565.10">
    <property type="entry name" value="Histidine kinase-like ATPase, C-terminal domain"/>
    <property type="match status" value="1"/>
</dbReference>
<keyword evidence="4" id="KW-1133">Transmembrane helix</keyword>
<gene>
    <name evidence="6" type="ORF">Krac_9767</name>
</gene>
<evidence type="ECO:0000256" key="2">
    <source>
        <dbReference type="ARBA" id="ARBA00022777"/>
    </source>
</evidence>
<proteinExistence type="predicted"/>
<dbReference type="AlphaFoldDB" id="D6TDI5"/>
<evidence type="ECO:0000256" key="3">
    <source>
        <dbReference type="ARBA" id="ARBA00023012"/>
    </source>
</evidence>
<keyword evidence="7" id="KW-1185">Reference proteome</keyword>
<evidence type="ECO:0000313" key="7">
    <source>
        <dbReference type="Proteomes" id="UP000004508"/>
    </source>
</evidence>
<dbReference type="SMART" id="SM00387">
    <property type="entry name" value="HATPase_c"/>
    <property type="match status" value="1"/>
</dbReference>
<dbReference type="Pfam" id="PF07730">
    <property type="entry name" value="HisKA_3"/>
    <property type="match status" value="1"/>
</dbReference>
<dbReference type="InParanoid" id="D6TDI5"/>
<feature type="transmembrane region" description="Helical" evidence="4">
    <location>
        <begin position="32"/>
        <end position="54"/>
    </location>
</feature>
<dbReference type="GO" id="GO:0046983">
    <property type="term" value="F:protein dimerization activity"/>
    <property type="evidence" value="ECO:0007669"/>
    <property type="project" value="InterPro"/>
</dbReference>
<keyword evidence="4" id="KW-0812">Transmembrane</keyword>
<dbReference type="STRING" id="485913.Krac_9767"/>
<dbReference type="PANTHER" id="PTHR24421">
    <property type="entry name" value="NITRATE/NITRITE SENSOR PROTEIN NARX-RELATED"/>
    <property type="match status" value="1"/>
</dbReference>
<keyword evidence="2 6" id="KW-0418">Kinase</keyword>
<evidence type="ECO:0000259" key="5">
    <source>
        <dbReference type="SMART" id="SM00387"/>
    </source>
</evidence>
<keyword evidence="3" id="KW-0902">Two-component regulatory system</keyword>
<comment type="caution">
    <text evidence="6">The sequence shown here is derived from an EMBL/GenBank/DDBJ whole genome shotgun (WGS) entry which is preliminary data.</text>
</comment>
<dbReference type="GO" id="GO:0016020">
    <property type="term" value="C:membrane"/>
    <property type="evidence" value="ECO:0007669"/>
    <property type="project" value="InterPro"/>
</dbReference>
<dbReference type="GO" id="GO:0000155">
    <property type="term" value="F:phosphorelay sensor kinase activity"/>
    <property type="evidence" value="ECO:0007669"/>
    <property type="project" value="InterPro"/>
</dbReference>
<dbReference type="Gene3D" id="3.30.450.40">
    <property type="match status" value="1"/>
</dbReference>
<dbReference type="eggNOG" id="COG4585">
    <property type="taxonomic scope" value="Bacteria"/>
</dbReference>
<sequence>MIELAGYAVVIFAVIYRYRHRSNTLERQQTKWVVFGTLVMLIVAGLNVVAGNLFQSVDGFTAFYRLYSTPLLSIVGLIMPVFFCIAVLRYHLWNIDVIINRTLVYMSLTCCVVSTYMLIVVSSGTLLQQAQGNFFISLFATGIIAIGFQPLRDALQRSVNRLMFGERDDPYRVLTRLGQRLGATLAPESVLPTITETVAQALKLPYVAITLKREAAAFEIASVHGQPLPNQQLTRIPLLYQQEDIGELVLAPRSQGETLNMADQRLLSDLAHEIGVAVHAMQLHIHLQQATVDLQRSRERLVVTREEERRRLRRDLHDGLGPTLAGLTLTTSTIVDLIETDPSTALMLANRLQEEIRLTISDVRRLVYELRPPALDEPGLVAAIRERVEYYQAHVHRSSVTRPTVTIEAPEHLPDLPAAVEVAAFRIMQEAMTNVLRHAQARTCIIRLEMSDVLQVKILDDGIGLPAGCVSGVGLLSIRERVEELGGSCTIERRPTGGTCIFAQLPLKKE</sequence>
<name>D6TDI5_KTERA</name>
<dbReference type="Proteomes" id="UP000004508">
    <property type="component" value="Unassembled WGS sequence"/>
</dbReference>
<evidence type="ECO:0000256" key="4">
    <source>
        <dbReference type="SAM" id="Phobius"/>
    </source>
</evidence>
<feature type="transmembrane region" description="Helical" evidence="4">
    <location>
        <begin position="102"/>
        <end position="122"/>
    </location>
</feature>